<dbReference type="RefSeq" id="WP_306638379.1">
    <property type="nucleotide sequence ID" value="NZ_JAUSXB010000001.1"/>
</dbReference>
<sequence length="106" mass="11488">MPKYLFEGTYVGQGIKGLMQEGGTKRRDALTEALKSVGGTLESFYYAFGYYDVLGVFDVPDDASAAALSLLINSTGNVNVRLKPLMTVEDLDEAAKRTPSYRAPGQ</sequence>
<dbReference type="EMBL" id="JAUSXB010000001">
    <property type="protein sequence ID" value="MDQ0676035.1"/>
    <property type="molecule type" value="Genomic_DNA"/>
</dbReference>
<dbReference type="Proteomes" id="UP001236806">
    <property type="component" value="Unassembled WGS sequence"/>
</dbReference>
<proteinExistence type="predicted"/>
<dbReference type="InterPro" id="IPR014845">
    <property type="entry name" value="GYD/TTHA1554"/>
</dbReference>
<reference evidence="1 2" key="1">
    <citation type="submission" date="2023-07" db="EMBL/GenBank/DDBJ databases">
        <title>Comparative genomics of wheat-associated soil bacteria to identify genetic determinants of phenazine resistance.</title>
        <authorList>
            <person name="Mouncey N."/>
        </authorList>
    </citation>
    <scope>NUCLEOTIDE SEQUENCE [LARGE SCALE GENOMIC DNA]</scope>
    <source>
        <strain evidence="1 2">W1I3</strain>
    </source>
</reference>
<evidence type="ECO:0000313" key="2">
    <source>
        <dbReference type="Proteomes" id="UP001236806"/>
    </source>
</evidence>
<gene>
    <name evidence="1" type="ORF">QFZ36_003596</name>
</gene>
<organism evidence="1 2">
    <name type="scientific">Pseudarthrobacter siccitolerans</name>
    <dbReference type="NCBI Taxonomy" id="861266"/>
    <lineage>
        <taxon>Bacteria</taxon>
        <taxon>Bacillati</taxon>
        <taxon>Actinomycetota</taxon>
        <taxon>Actinomycetes</taxon>
        <taxon>Micrococcales</taxon>
        <taxon>Micrococcaceae</taxon>
        <taxon>Pseudarthrobacter</taxon>
    </lineage>
</organism>
<accession>A0ABU0PPY5</accession>
<keyword evidence="2" id="KW-1185">Reference proteome</keyword>
<dbReference type="Pfam" id="PF08734">
    <property type="entry name" value="GYD"/>
    <property type="match status" value="1"/>
</dbReference>
<evidence type="ECO:0000313" key="1">
    <source>
        <dbReference type="EMBL" id="MDQ0676035.1"/>
    </source>
</evidence>
<protein>
    <submittedName>
        <fullName evidence="1">Uncharacterized protein with GYD domain</fullName>
    </submittedName>
</protein>
<comment type="caution">
    <text evidence="1">The sequence shown here is derived from an EMBL/GenBank/DDBJ whole genome shotgun (WGS) entry which is preliminary data.</text>
</comment>
<name>A0ABU0PPY5_9MICC</name>